<gene>
    <name evidence="1" type="ORF">LOK49_LG14G00974</name>
</gene>
<dbReference type="EMBL" id="CM045772">
    <property type="protein sequence ID" value="KAI7986627.1"/>
    <property type="molecule type" value="Genomic_DNA"/>
</dbReference>
<comment type="caution">
    <text evidence="1">The sequence shown here is derived from an EMBL/GenBank/DDBJ whole genome shotgun (WGS) entry which is preliminary data.</text>
</comment>
<proteinExistence type="predicted"/>
<reference evidence="1 2" key="1">
    <citation type="journal article" date="2022" name="Plant J.">
        <title>Chromosome-level genome of Camellia lanceoleosa provides a valuable resource for understanding genome evolution and self-incompatibility.</title>
        <authorList>
            <person name="Gong W."/>
            <person name="Xiao S."/>
            <person name="Wang L."/>
            <person name="Liao Z."/>
            <person name="Chang Y."/>
            <person name="Mo W."/>
            <person name="Hu G."/>
            <person name="Li W."/>
            <person name="Zhao G."/>
            <person name="Zhu H."/>
            <person name="Hu X."/>
            <person name="Ji K."/>
            <person name="Xiang X."/>
            <person name="Song Q."/>
            <person name="Yuan D."/>
            <person name="Jin S."/>
            <person name="Zhang L."/>
        </authorList>
    </citation>
    <scope>NUCLEOTIDE SEQUENCE [LARGE SCALE GENOMIC DNA]</scope>
    <source>
        <strain evidence="1">SQ_2022a</strain>
    </source>
</reference>
<organism evidence="1 2">
    <name type="scientific">Camellia lanceoleosa</name>
    <dbReference type="NCBI Taxonomy" id="1840588"/>
    <lineage>
        <taxon>Eukaryota</taxon>
        <taxon>Viridiplantae</taxon>
        <taxon>Streptophyta</taxon>
        <taxon>Embryophyta</taxon>
        <taxon>Tracheophyta</taxon>
        <taxon>Spermatophyta</taxon>
        <taxon>Magnoliopsida</taxon>
        <taxon>eudicotyledons</taxon>
        <taxon>Gunneridae</taxon>
        <taxon>Pentapetalae</taxon>
        <taxon>asterids</taxon>
        <taxon>Ericales</taxon>
        <taxon>Theaceae</taxon>
        <taxon>Camellia</taxon>
    </lineage>
</organism>
<evidence type="ECO:0000313" key="2">
    <source>
        <dbReference type="Proteomes" id="UP001060215"/>
    </source>
</evidence>
<evidence type="ECO:0000313" key="1">
    <source>
        <dbReference type="EMBL" id="KAI7986627.1"/>
    </source>
</evidence>
<protein>
    <submittedName>
        <fullName evidence="1">Uncharacterized protein</fullName>
    </submittedName>
</protein>
<sequence length="181" mass="20350">MMETIRERGWHHGERRGERWRWGGDDGVMVSKEARDGGSDGNGDERRESKDDQFRGGGVAAEFVHVVSDERHRQPVVFDVVAFQITSPSSADRPRPSKRKCSLMDDAVAKCELKGTLVLLQNSDELRVEAKHDEKRRGSELKGTLVLLQNSDELRVEAKHDEKRRGSGEARGNNGDEVRSS</sequence>
<dbReference type="Proteomes" id="UP001060215">
    <property type="component" value="Chromosome 15"/>
</dbReference>
<accession>A0ACC0FET4</accession>
<name>A0ACC0FET4_9ERIC</name>
<keyword evidence="2" id="KW-1185">Reference proteome</keyword>